<dbReference type="InterPro" id="IPR029044">
    <property type="entry name" value="Nucleotide-diphossugar_trans"/>
</dbReference>
<gene>
    <name evidence="2" type="ORF">METZ01_LOCUS194019</name>
</gene>
<dbReference type="InterPro" id="IPR001173">
    <property type="entry name" value="Glyco_trans_2-like"/>
</dbReference>
<dbReference type="Gene3D" id="3.90.550.10">
    <property type="entry name" value="Spore Coat Polysaccharide Biosynthesis Protein SpsA, Chain A"/>
    <property type="match status" value="1"/>
</dbReference>
<sequence length="220" mass="24956">MSQKFSTLPSIAVCLTSFNGVPWLSEQIDSIHSQSGVALTVFISVDVSSDGTEKWIDQAAGRDSRIKVLPHGQHFGGAAPNFFRLLHDINLSEFDYVSFSDQDDIWLPNKLLRAHQMLSITNADAYSSNVLAFWPDGRKTLIEKSQPQVKWDFLFEAAGPGCTYVMKKELACAIQDLVRSRWDEVQEVGLHDWFSYAFARANGYRWVIDDFAGMLYRQHE</sequence>
<evidence type="ECO:0000259" key="1">
    <source>
        <dbReference type="Pfam" id="PF00535"/>
    </source>
</evidence>
<evidence type="ECO:0000313" key="2">
    <source>
        <dbReference type="EMBL" id="SVB41165.1"/>
    </source>
</evidence>
<proteinExistence type="predicted"/>
<feature type="non-terminal residue" evidence="2">
    <location>
        <position position="220"/>
    </location>
</feature>
<dbReference type="SUPFAM" id="SSF53448">
    <property type="entry name" value="Nucleotide-diphospho-sugar transferases"/>
    <property type="match status" value="1"/>
</dbReference>
<accession>A0A382DSD5</accession>
<dbReference type="EMBL" id="UINC01040790">
    <property type="protein sequence ID" value="SVB41165.1"/>
    <property type="molecule type" value="Genomic_DNA"/>
</dbReference>
<name>A0A382DSD5_9ZZZZ</name>
<feature type="domain" description="Glycosyltransferase 2-like" evidence="1">
    <location>
        <begin position="13"/>
        <end position="130"/>
    </location>
</feature>
<dbReference type="AlphaFoldDB" id="A0A382DSD5"/>
<organism evidence="2">
    <name type="scientific">marine metagenome</name>
    <dbReference type="NCBI Taxonomy" id="408172"/>
    <lineage>
        <taxon>unclassified sequences</taxon>
        <taxon>metagenomes</taxon>
        <taxon>ecological metagenomes</taxon>
    </lineage>
</organism>
<dbReference type="Pfam" id="PF00535">
    <property type="entry name" value="Glycos_transf_2"/>
    <property type="match status" value="1"/>
</dbReference>
<reference evidence="2" key="1">
    <citation type="submission" date="2018-05" db="EMBL/GenBank/DDBJ databases">
        <authorList>
            <person name="Lanie J.A."/>
            <person name="Ng W.-L."/>
            <person name="Kazmierczak K.M."/>
            <person name="Andrzejewski T.M."/>
            <person name="Davidsen T.M."/>
            <person name="Wayne K.J."/>
            <person name="Tettelin H."/>
            <person name="Glass J.I."/>
            <person name="Rusch D."/>
            <person name="Podicherti R."/>
            <person name="Tsui H.-C.T."/>
            <person name="Winkler M.E."/>
        </authorList>
    </citation>
    <scope>NUCLEOTIDE SEQUENCE</scope>
</reference>
<protein>
    <recommendedName>
        <fullName evidence="1">Glycosyltransferase 2-like domain-containing protein</fullName>
    </recommendedName>
</protein>